<organism evidence="1 2">
    <name type="scientific">Weissella fermenti</name>
    <dbReference type="NCBI Taxonomy" id="2987699"/>
    <lineage>
        <taxon>Bacteria</taxon>
        <taxon>Bacillati</taxon>
        <taxon>Bacillota</taxon>
        <taxon>Bacilli</taxon>
        <taxon>Lactobacillales</taxon>
        <taxon>Lactobacillaceae</taxon>
        <taxon>Weissella</taxon>
    </lineage>
</organism>
<name>A0ABT6D8T4_9LACO</name>
<evidence type="ECO:0000313" key="1">
    <source>
        <dbReference type="EMBL" id="MDF9300945.1"/>
    </source>
</evidence>
<comment type="caution">
    <text evidence="1">The sequence shown here is derived from an EMBL/GenBank/DDBJ whole genome shotgun (WGS) entry which is preliminary data.</text>
</comment>
<evidence type="ECO:0000313" key="2">
    <source>
        <dbReference type="Proteomes" id="UP001146336"/>
    </source>
</evidence>
<reference evidence="1" key="1">
    <citation type="submission" date="2023-03" db="EMBL/GenBank/DDBJ databases">
        <title>Comparative genomics of Weissella fermenti BK2, and weissella type species.</title>
        <authorList>
            <person name="Lee J.K."/>
            <person name="Baek J.H."/>
            <person name="Kim J.M."/>
            <person name="Choi D.G."/>
            <person name="Jeon C.O."/>
        </authorList>
    </citation>
    <scope>NUCLEOTIDE SEQUENCE</scope>
    <source>
        <strain evidence="1">BK2</strain>
    </source>
</reference>
<dbReference type="Proteomes" id="UP001146336">
    <property type="component" value="Unassembled WGS sequence"/>
</dbReference>
<proteinExistence type="predicted"/>
<dbReference type="EMBL" id="JAOZFC020000004">
    <property type="protein sequence ID" value="MDF9300945.1"/>
    <property type="molecule type" value="Genomic_DNA"/>
</dbReference>
<dbReference type="RefSeq" id="WP_242458263.1">
    <property type="nucleotide sequence ID" value="NZ_JAOZFC020000004.1"/>
</dbReference>
<accession>A0ABT6D8T4</accession>
<keyword evidence="2" id="KW-1185">Reference proteome</keyword>
<sequence length="211" mass="23609">MMKALIVPQPIANDVMLGQQALIAFPYAPDEGVTEFLMLSGKEPLPEEYSLGLAMGYQLGIVTINRVSKSRDVPGFYEWEVAPKMLVAPKAMDIAPDTFVDVAPTDYEELELETIGLFAWIAEPHADFSEALQAHADALIAIGSKQMPAKYREILARTGSWQEVDAAWEDDQFEHRNHHMLEHGIPEINFGHTHAHDDVPTFKLKSKHDSE</sequence>
<protein>
    <submittedName>
        <fullName evidence="1">Uncharacterized protein</fullName>
    </submittedName>
</protein>
<gene>
    <name evidence="1" type="ORF">OIT47_011800</name>
</gene>